<dbReference type="CDD" id="cd18186">
    <property type="entry name" value="BTB_POZ_ZBTB_KLHL-like"/>
    <property type="match status" value="1"/>
</dbReference>
<evidence type="ECO:0000256" key="1">
    <source>
        <dbReference type="SAM" id="MobiDB-lite"/>
    </source>
</evidence>
<feature type="region of interest" description="Disordered" evidence="1">
    <location>
        <begin position="1"/>
        <end position="34"/>
    </location>
</feature>
<dbReference type="AlphaFoldDB" id="A0A0D7BUS2"/>
<accession>A0A0D7BUS2</accession>
<reference evidence="2 3" key="1">
    <citation type="journal article" date="2015" name="Fungal Genet. Biol.">
        <title>Evolution of novel wood decay mechanisms in Agaricales revealed by the genome sequences of Fistulina hepatica and Cylindrobasidium torrendii.</title>
        <authorList>
            <person name="Floudas D."/>
            <person name="Held B.W."/>
            <person name="Riley R."/>
            <person name="Nagy L.G."/>
            <person name="Koehler G."/>
            <person name="Ransdell A.S."/>
            <person name="Younus H."/>
            <person name="Chow J."/>
            <person name="Chiniquy J."/>
            <person name="Lipzen A."/>
            <person name="Tritt A."/>
            <person name="Sun H."/>
            <person name="Haridas S."/>
            <person name="LaButti K."/>
            <person name="Ohm R.A."/>
            <person name="Kues U."/>
            <person name="Blanchette R.A."/>
            <person name="Grigoriev I.V."/>
            <person name="Minto R.E."/>
            <person name="Hibbett D.S."/>
        </authorList>
    </citation>
    <scope>NUCLEOTIDE SEQUENCE [LARGE SCALE GENOMIC DNA]</scope>
    <source>
        <strain evidence="2 3">FP15055 ss-10</strain>
    </source>
</reference>
<dbReference type="OrthoDB" id="2523383at2759"/>
<sequence length="285" mass="31103">MFQVAPAHASAYPTQSASRRPSHNYSSSSSTALQLPRQLDRPALVDVPAANIAACAPELSGVPAEYIRRNLIKQSHEMLAGIQALSPAHLPKTLPKSRLPEMLNVPIVQRTASLPTHILAVTSSRSAPSDTAMIFAVHGIVIASHCAQMRLPQGYQQSGSTARLPVVHISPPSAHAFNILLDFMYTHRLDSVLRSLLPLPSSFCKDITHEGVKSTTHSRSTIYQLATHLYNHEHGDVAALMRHVGHCKDMWQDMISLGMSTPELWDTLDLAWTIVLGALNLVQGK</sequence>
<name>A0A0D7BUS2_9AGAR</name>
<organism evidence="2 3">
    <name type="scientific">Cylindrobasidium torrendii FP15055 ss-10</name>
    <dbReference type="NCBI Taxonomy" id="1314674"/>
    <lineage>
        <taxon>Eukaryota</taxon>
        <taxon>Fungi</taxon>
        <taxon>Dikarya</taxon>
        <taxon>Basidiomycota</taxon>
        <taxon>Agaricomycotina</taxon>
        <taxon>Agaricomycetes</taxon>
        <taxon>Agaricomycetidae</taxon>
        <taxon>Agaricales</taxon>
        <taxon>Marasmiineae</taxon>
        <taxon>Physalacriaceae</taxon>
        <taxon>Cylindrobasidium</taxon>
    </lineage>
</organism>
<gene>
    <name evidence="2" type="ORF">CYLTODRAFT_433656</name>
</gene>
<dbReference type="EMBL" id="KN880431">
    <property type="protein sequence ID" value="KIY74243.1"/>
    <property type="molecule type" value="Genomic_DNA"/>
</dbReference>
<evidence type="ECO:0000313" key="2">
    <source>
        <dbReference type="EMBL" id="KIY74243.1"/>
    </source>
</evidence>
<evidence type="ECO:0000313" key="3">
    <source>
        <dbReference type="Proteomes" id="UP000054007"/>
    </source>
</evidence>
<protein>
    <recommendedName>
        <fullName evidence="4">BTB domain-containing protein</fullName>
    </recommendedName>
</protein>
<keyword evidence="3" id="KW-1185">Reference proteome</keyword>
<feature type="compositionally biased region" description="Low complexity" evidence="1">
    <location>
        <begin position="16"/>
        <end position="30"/>
    </location>
</feature>
<evidence type="ECO:0008006" key="4">
    <source>
        <dbReference type="Google" id="ProtNLM"/>
    </source>
</evidence>
<proteinExistence type="predicted"/>
<dbReference type="Proteomes" id="UP000054007">
    <property type="component" value="Unassembled WGS sequence"/>
</dbReference>